<protein>
    <recommendedName>
        <fullName evidence="3">DUF4276 family protein</fullName>
    </recommendedName>
</protein>
<evidence type="ECO:0008006" key="3">
    <source>
        <dbReference type="Google" id="ProtNLM"/>
    </source>
</evidence>
<keyword evidence="2" id="KW-1185">Reference proteome</keyword>
<dbReference type="AlphaFoldDB" id="A0A4E0QK12"/>
<sequence length="204" mass="22965">MINPILVTLAVEDVLSEFVLREIIRQSQRPYMVVNCLCRGGYGYLKKNIRHFNEAAQGIPFLVLTDLDRAECPPTLIKKWLPYPTHPNLLFRIAVREVEAWLLAHREAFAQFLGISEKLIPKEVDAISDPKQLLINLAARSKKRELRQAIAPHAGKTATIGPNYNGKLKEFVITDWQAKIAACCSPSLQRTVNAIATFEPTCSD</sequence>
<organism evidence="1 2">
    <name type="scientific">Candidatus Thiomargarita nelsonii</name>
    <dbReference type="NCBI Taxonomy" id="1003181"/>
    <lineage>
        <taxon>Bacteria</taxon>
        <taxon>Pseudomonadati</taxon>
        <taxon>Pseudomonadota</taxon>
        <taxon>Gammaproteobacteria</taxon>
        <taxon>Thiotrichales</taxon>
        <taxon>Thiotrichaceae</taxon>
        <taxon>Thiomargarita</taxon>
    </lineage>
</organism>
<comment type="caution">
    <text evidence="1">The sequence shown here is derived from an EMBL/GenBank/DDBJ whole genome shotgun (WGS) entry which is preliminary data.</text>
</comment>
<reference evidence="1 2" key="1">
    <citation type="journal article" date="2016" name="Front. Microbiol.">
        <title>Single-Cell (Meta-)Genomics of a Dimorphic Candidatus Thiomargarita nelsonii Reveals Genomic Plasticity.</title>
        <authorList>
            <person name="Flood B.E."/>
            <person name="Fliss P."/>
            <person name="Jones D.S."/>
            <person name="Dick G.J."/>
            <person name="Jain S."/>
            <person name="Kaster A.K."/>
            <person name="Winkel M."/>
            <person name="Mussmann M."/>
            <person name="Bailey J."/>
        </authorList>
    </citation>
    <scope>NUCLEOTIDE SEQUENCE [LARGE SCALE GENOMIC DNA]</scope>
    <source>
        <strain evidence="1">Hydrate Ridge</strain>
    </source>
</reference>
<dbReference type="Proteomes" id="UP000030428">
    <property type="component" value="Unassembled WGS sequence"/>
</dbReference>
<proteinExistence type="predicted"/>
<accession>A0A4E0QK12</accession>
<evidence type="ECO:0000313" key="1">
    <source>
        <dbReference type="EMBL" id="TGO01913.1"/>
    </source>
</evidence>
<gene>
    <name evidence="1" type="ORF">PN36_34515</name>
</gene>
<name>A0A4E0QK12_9GAMM</name>
<dbReference type="EMBL" id="JSZA02000385">
    <property type="protein sequence ID" value="TGO01913.1"/>
    <property type="molecule type" value="Genomic_DNA"/>
</dbReference>
<evidence type="ECO:0000313" key="2">
    <source>
        <dbReference type="Proteomes" id="UP000030428"/>
    </source>
</evidence>